<gene>
    <name evidence="4" type="ORF">EMH_0012070</name>
</gene>
<proteinExistence type="predicted"/>
<protein>
    <submittedName>
        <fullName evidence="4">SAG family member</fullName>
    </submittedName>
</protein>
<name>U6K3S6_9EIME</name>
<feature type="transmembrane region" description="Helical" evidence="1">
    <location>
        <begin position="362"/>
        <end position="380"/>
    </location>
</feature>
<dbReference type="VEuPathDB" id="ToxoDB:EMH_0012070"/>
<keyword evidence="1" id="KW-0472">Membrane</keyword>
<keyword evidence="1" id="KW-1133">Transmembrane helix</keyword>
<reference evidence="4" key="1">
    <citation type="submission" date="2013-10" db="EMBL/GenBank/DDBJ databases">
        <title>Genomic analysis of the causative agents of coccidiosis in chickens.</title>
        <authorList>
            <person name="Reid A.J."/>
            <person name="Blake D."/>
            <person name="Billington K."/>
            <person name="Browne H."/>
            <person name="Dunn M."/>
            <person name="Hung S."/>
            <person name="Kawahara F."/>
            <person name="Miranda-Saavedra D."/>
            <person name="Mourier T."/>
            <person name="Nagra H."/>
            <person name="Otto T.D."/>
            <person name="Rawlings N."/>
            <person name="Sanchez A."/>
            <person name="Sanders M."/>
            <person name="Subramaniam C."/>
            <person name="Tay Y."/>
            <person name="Dear P."/>
            <person name="Doerig C."/>
            <person name="Gruber A."/>
            <person name="Parkinson J."/>
            <person name="Shirley M."/>
            <person name="Wan K.L."/>
            <person name="Berriman M."/>
            <person name="Tomley F."/>
            <person name="Pain A."/>
        </authorList>
    </citation>
    <scope>NUCLEOTIDE SEQUENCE [LARGE SCALE GENOMIC DNA]</scope>
    <source>
        <strain evidence="4">Houghton</strain>
    </source>
</reference>
<dbReference type="RefSeq" id="XP_013354894.1">
    <property type="nucleotide sequence ID" value="XM_013499440.1"/>
</dbReference>
<keyword evidence="2" id="KW-0732">Signal</keyword>
<evidence type="ECO:0000256" key="1">
    <source>
        <dbReference type="SAM" id="Phobius"/>
    </source>
</evidence>
<keyword evidence="1" id="KW-0812">Transmembrane</keyword>
<evidence type="ECO:0000313" key="5">
    <source>
        <dbReference type="Proteomes" id="UP000030744"/>
    </source>
</evidence>
<accession>U6K3S6</accession>
<dbReference type="GeneID" id="25376170"/>
<feature type="domain" description="SCP" evidence="3">
    <location>
        <begin position="106"/>
        <end position="176"/>
    </location>
</feature>
<evidence type="ECO:0000313" key="4">
    <source>
        <dbReference type="EMBL" id="CDJ32329.1"/>
    </source>
</evidence>
<keyword evidence="5" id="KW-1185">Reference proteome</keyword>
<evidence type="ECO:0000256" key="2">
    <source>
        <dbReference type="SAM" id="SignalP"/>
    </source>
</evidence>
<dbReference type="AlphaFoldDB" id="U6K3S6"/>
<dbReference type="EMBL" id="HG684075">
    <property type="protein sequence ID" value="CDJ32329.1"/>
    <property type="molecule type" value="Genomic_DNA"/>
</dbReference>
<organism evidence="4 5">
    <name type="scientific">Eimeria mitis</name>
    <dbReference type="NCBI Taxonomy" id="44415"/>
    <lineage>
        <taxon>Eukaryota</taxon>
        <taxon>Sar</taxon>
        <taxon>Alveolata</taxon>
        <taxon>Apicomplexa</taxon>
        <taxon>Conoidasida</taxon>
        <taxon>Coccidia</taxon>
        <taxon>Eucoccidiorida</taxon>
        <taxon>Eimeriorina</taxon>
        <taxon>Eimeriidae</taxon>
        <taxon>Eimeria</taxon>
    </lineage>
</organism>
<dbReference type="OrthoDB" id="348012at2759"/>
<feature type="chain" id="PRO_5004671156" evidence="2">
    <location>
        <begin position="25"/>
        <end position="432"/>
    </location>
</feature>
<dbReference type="Pfam" id="PF00188">
    <property type="entry name" value="CAP"/>
    <property type="match status" value="1"/>
</dbReference>
<feature type="transmembrane region" description="Helical" evidence="1">
    <location>
        <begin position="412"/>
        <end position="430"/>
    </location>
</feature>
<feature type="signal peptide" evidence="2">
    <location>
        <begin position="1"/>
        <end position="24"/>
    </location>
</feature>
<dbReference type="Gene3D" id="3.40.33.10">
    <property type="entry name" value="CAP"/>
    <property type="match status" value="1"/>
</dbReference>
<dbReference type="InterPro" id="IPR014044">
    <property type="entry name" value="CAP_dom"/>
</dbReference>
<evidence type="ECO:0000259" key="3">
    <source>
        <dbReference type="Pfam" id="PF00188"/>
    </source>
</evidence>
<dbReference type="InterPro" id="IPR035940">
    <property type="entry name" value="CAP_sf"/>
</dbReference>
<reference evidence="4" key="2">
    <citation type="submission" date="2013-10" db="EMBL/GenBank/DDBJ databases">
        <authorList>
            <person name="Aslett M."/>
        </authorList>
    </citation>
    <scope>NUCLEOTIDE SEQUENCE [LARGE SCALE GENOMIC DNA]</scope>
    <source>
        <strain evidence="4">Houghton</strain>
    </source>
</reference>
<sequence length="432" mass="46626">MGPVFKGAAVVCLVALSGLQPAAGALEFSAKKADEDAYTSVNLARVGQMSVRIGVLTEDSDLAEGLNAKLPATASDSSPAETCDKSIETLKKTKFVAQFTDAQDLNYRQAVQKALDAGLGHMESYPDTEQKWTDFWKQADGANLAHLLWTNSTKVGCAVGTCTEGDQNRTPETSITFLFCEMEPAAVENKAPFDTLSMRSKHPAGWCVRYYTALLQKFQADNLQEVPSLADFVSMVSFYKTAAAVCLVVVCGPQSGVAGDAYLAAKLARNGKLPVHITEVSEDENTVTTLTNTVNDATAGDDATCKKLVESHLKETFHRAFEYKADTTPNYHELLQAALNDGLAVFEKEGPMNGLRPKHPPQLWFCFLGLSFCLFFLLFSEEYFNGLIERTTLLKDMTADDLKLSVGNGAEAAAVPTILIAGLVAMLAVVSS</sequence>
<dbReference type="Proteomes" id="UP000030744">
    <property type="component" value="Unassembled WGS sequence"/>
</dbReference>